<evidence type="ECO:0000256" key="2">
    <source>
        <dbReference type="SAM" id="Coils"/>
    </source>
</evidence>
<sequence length="403" mass="46599">MTASYRVYPVKELEKIWKKWVAASRKVYNISIDYLNTEQGYVKTTKKGGKHGFRTFLKSSGLIPQWCIDLGISKLLDNASMEAYTAWKETKKEPQYIGIGKKRKLNPDRGRKLARFRSIRDQTATLKFDPTAYKNGHWMVSSTKHLPLPEFKGHNYCVLTKGSTELTFNKGRWFAHFPVPLRTEPTITEKIIALDPGVRTFVTGFDGSDFLEFGNGDFSKIAKLCSHLDQIKSKLDKLKGRKFKRLRYKLRKAMERQRTRIKNLRSEIHKQVASYLARNYDIIVMPTFETSQMVAKKRRKLRSKTARAMMSWAFYQFSQTLGHLCNRYGSKLVRITEEYTSKTCTKCGHIHRKLGGSKNFKCPKCGYEIHRDFNGAVGIFLKAMWDTTFTDHVGDVVLDVLNV</sequence>
<dbReference type="InterPro" id="IPR010095">
    <property type="entry name" value="Cas12f1-like_TNB"/>
</dbReference>
<evidence type="ECO:0000313" key="4">
    <source>
        <dbReference type="EMBL" id="AOY85024.1"/>
    </source>
</evidence>
<reference evidence="5" key="1">
    <citation type="submission" date="2016-10" db="EMBL/GenBank/DDBJ databases">
        <title>Comparative genomics uncovers the prolific and rare metabolic potential of the cyanobacterial genus Moorea.</title>
        <authorList>
            <person name="Leao T."/>
            <person name="Castelao G."/>
            <person name="Korobeynikov A."/>
            <person name="Monroe E.A."/>
            <person name="Podell S."/>
            <person name="Glukhov E."/>
            <person name="Allen E."/>
            <person name="Gerwick W.H."/>
            <person name="Gerwick L."/>
        </authorList>
    </citation>
    <scope>NUCLEOTIDE SEQUENCE [LARGE SCALE GENOMIC DNA]</scope>
    <source>
        <strain evidence="5">JHB</strain>
    </source>
</reference>
<feature type="coiled-coil region" evidence="2">
    <location>
        <begin position="221"/>
        <end position="267"/>
    </location>
</feature>
<feature type="domain" description="Cas12f1-like TNB" evidence="3">
    <location>
        <begin position="314"/>
        <end position="379"/>
    </location>
</feature>
<evidence type="ECO:0000256" key="1">
    <source>
        <dbReference type="ARBA" id="ARBA00023125"/>
    </source>
</evidence>
<proteinExistence type="predicted"/>
<dbReference type="Proteomes" id="UP000176944">
    <property type="component" value="Chromosome"/>
</dbReference>
<keyword evidence="2" id="KW-0175">Coiled coil</keyword>
<protein>
    <submittedName>
        <fullName evidence="4">Transposase</fullName>
    </submittedName>
</protein>
<keyword evidence="1" id="KW-0238">DNA-binding</keyword>
<accession>A0A1D9GBW2</accession>
<evidence type="ECO:0000259" key="3">
    <source>
        <dbReference type="Pfam" id="PF07282"/>
    </source>
</evidence>
<dbReference type="Pfam" id="PF07282">
    <property type="entry name" value="Cas12f1-like_TNB"/>
    <property type="match status" value="1"/>
</dbReference>
<dbReference type="PANTHER" id="PTHR36172">
    <property type="match status" value="1"/>
</dbReference>
<dbReference type="NCBIfam" id="NF040570">
    <property type="entry name" value="guided_TnpB"/>
    <property type="match status" value="1"/>
</dbReference>
<dbReference type="EMBL" id="CP017708">
    <property type="protein sequence ID" value="AOY85024.1"/>
    <property type="molecule type" value="Genomic_DNA"/>
</dbReference>
<gene>
    <name evidence="4" type="ORF">BJP36_33880</name>
</gene>
<evidence type="ECO:0000313" key="5">
    <source>
        <dbReference type="Proteomes" id="UP000176944"/>
    </source>
</evidence>
<name>A0A1D9GBW2_MOOP1</name>
<dbReference type="GO" id="GO:0003677">
    <property type="term" value="F:DNA binding"/>
    <property type="evidence" value="ECO:0007669"/>
    <property type="project" value="UniProtKB-KW"/>
</dbReference>
<dbReference type="InterPro" id="IPR051491">
    <property type="entry name" value="Recombinase/Transposase-rel"/>
</dbReference>
<organism evidence="4 5">
    <name type="scientific">Moorena producens (strain JHB)</name>
    <dbReference type="NCBI Taxonomy" id="1454205"/>
    <lineage>
        <taxon>Bacteria</taxon>
        <taxon>Bacillati</taxon>
        <taxon>Cyanobacteriota</taxon>
        <taxon>Cyanophyceae</taxon>
        <taxon>Coleofasciculales</taxon>
        <taxon>Coleofasciculaceae</taxon>
        <taxon>Moorena</taxon>
    </lineage>
</organism>
<dbReference type="AlphaFoldDB" id="A0A1D9GBW2"/>
<dbReference type="PANTHER" id="PTHR36172:SF1">
    <property type="entry name" value="RESOLVASE-RELATED"/>
    <property type="match status" value="1"/>
</dbReference>